<feature type="region of interest" description="Disordered" evidence="1">
    <location>
        <begin position="1"/>
        <end position="31"/>
    </location>
</feature>
<evidence type="ECO:0000313" key="2">
    <source>
        <dbReference type="EMBL" id="CAG9583476.1"/>
    </source>
</evidence>
<dbReference type="EMBL" id="CAKASE010000081">
    <property type="protein sequence ID" value="CAG9583476.1"/>
    <property type="molecule type" value="Genomic_DNA"/>
</dbReference>
<dbReference type="AlphaFoldDB" id="A0A8J2VWV5"/>
<name>A0A8J2VWV5_9NEOP</name>
<protein>
    <submittedName>
        <fullName evidence="2">(African queen) hypothetical protein</fullName>
    </submittedName>
</protein>
<evidence type="ECO:0000313" key="3">
    <source>
        <dbReference type="Proteomes" id="UP000789524"/>
    </source>
</evidence>
<dbReference type="Proteomes" id="UP000789524">
    <property type="component" value="Unassembled WGS sequence"/>
</dbReference>
<evidence type="ECO:0000256" key="1">
    <source>
        <dbReference type="SAM" id="MobiDB-lite"/>
    </source>
</evidence>
<gene>
    <name evidence="2" type="ORF">DCHRY22_LOCUS14859</name>
</gene>
<proteinExistence type="predicted"/>
<keyword evidence="3" id="KW-1185">Reference proteome</keyword>
<comment type="caution">
    <text evidence="2">The sequence shown here is derived from an EMBL/GenBank/DDBJ whole genome shotgun (WGS) entry which is preliminary data.</text>
</comment>
<reference evidence="2" key="1">
    <citation type="submission" date="2021-09" db="EMBL/GenBank/DDBJ databases">
        <authorList>
            <person name="Martin H S."/>
        </authorList>
    </citation>
    <scope>NUCLEOTIDE SEQUENCE</scope>
</reference>
<sequence length="204" mass="22442">MRRTAATTTDHHSPPPTTTHHLRPPPFTTRLINRTTSSPVLLSDTLNKERRGAASDVLHQFSTTAPCTSCCGPSRECRLTARRLVTCSVSSPTSRVCSRACDDGGACCAAPRGLRHSLRYSLAPTLRRTPSPFTSHPAPCDSRSRTAHASNKSAHKRMDTRHLKIFPWLKGRPCLSLPLHEKYCCTSCFVSSLDGSSFFQSYDS</sequence>
<feature type="region of interest" description="Disordered" evidence="1">
    <location>
        <begin position="130"/>
        <end position="156"/>
    </location>
</feature>
<organism evidence="2 3">
    <name type="scientific">Danaus chrysippus</name>
    <name type="common">African queen</name>
    <dbReference type="NCBI Taxonomy" id="151541"/>
    <lineage>
        <taxon>Eukaryota</taxon>
        <taxon>Metazoa</taxon>
        <taxon>Ecdysozoa</taxon>
        <taxon>Arthropoda</taxon>
        <taxon>Hexapoda</taxon>
        <taxon>Insecta</taxon>
        <taxon>Pterygota</taxon>
        <taxon>Neoptera</taxon>
        <taxon>Endopterygota</taxon>
        <taxon>Lepidoptera</taxon>
        <taxon>Glossata</taxon>
        <taxon>Ditrysia</taxon>
        <taxon>Papilionoidea</taxon>
        <taxon>Nymphalidae</taxon>
        <taxon>Danainae</taxon>
        <taxon>Danaini</taxon>
        <taxon>Danaina</taxon>
        <taxon>Danaus</taxon>
        <taxon>Anosia</taxon>
    </lineage>
</organism>
<accession>A0A8J2VWV5</accession>